<feature type="compositionally biased region" description="Basic and acidic residues" evidence="1">
    <location>
        <begin position="122"/>
        <end position="134"/>
    </location>
</feature>
<feature type="non-terminal residue" evidence="2">
    <location>
        <position position="188"/>
    </location>
</feature>
<dbReference type="AlphaFoldDB" id="A0AA41VYN8"/>
<dbReference type="EMBL" id="JAJJMA010318699">
    <property type="protein sequence ID" value="MCL7049660.1"/>
    <property type="molecule type" value="Genomic_DNA"/>
</dbReference>
<feature type="compositionally biased region" description="Gly residues" evidence="1">
    <location>
        <begin position="152"/>
        <end position="162"/>
    </location>
</feature>
<evidence type="ECO:0000313" key="3">
    <source>
        <dbReference type="Proteomes" id="UP001177140"/>
    </source>
</evidence>
<reference evidence="2" key="1">
    <citation type="submission" date="2022-03" db="EMBL/GenBank/DDBJ databases">
        <title>A functionally conserved STORR gene fusion in Papaver species that diverged 16.8 million years ago.</title>
        <authorList>
            <person name="Catania T."/>
        </authorList>
    </citation>
    <scope>NUCLEOTIDE SEQUENCE</scope>
    <source>
        <strain evidence="2">S-191538</strain>
    </source>
</reference>
<feature type="compositionally biased region" description="Basic and acidic residues" evidence="1">
    <location>
        <begin position="102"/>
        <end position="113"/>
    </location>
</feature>
<evidence type="ECO:0000256" key="1">
    <source>
        <dbReference type="SAM" id="MobiDB-lite"/>
    </source>
</evidence>
<sequence>MAISKFGKNMKRPYGFCVKMTAVALLGLCFIFIWSTFSSSSSLTYQRDSFGDIAEPAVANYKLNSKIHPKKSSKDEQEKVKYVWGDRDKKKEQKGRRKTRKKVVEVIKPKEQDSAASNSTIEGEKSDNENSEKESDGEDEIDDKEGVDVEGGNNGEIGGEVGVEGQESGENIEDIENAELKNLRKVKK</sequence>
<feature type="region of interest" description="Disordered" evidence="1">
    <location>
        <begin position="68"/>
        <end position="175"/>
    </location>
</feature>
<accession>A0AA41VYN8</accession>
<organism evidence="2 3">
    <name type="scientific">Papaver nudicaule</name>
    <name type="common">Iceland poppy</name>
    <dbReference type="NCBI Taxonomy" id="74823"/>
    <lineage>
        <taxon>Eukaryota</taxon>
        <taxon>Viridiplantae</taxon>
        <taxon>Streptophyta</taxon>
        <taxon>Embryophyta</taxon>
        <taxon>Tracheophyta</taxon>
        <taxon>Spermatophyta</taxon>
        <taxon>Magnoliopsida</taxon>
        <taxon>Ranunculales</taxon>
        <taxon>Papaveraceae</taxon>
        <taxon>Papaveroideae</taxon>
        <taxon>Papaver</taxon>
    </lineage>
</organism>
<name>A0AA41VYN8_PAPNU</name>
<protein>
    <submittedName>
        <fullName evidence="2">Uncharacterized protein</fullName>
    </submittedName>
</protein>
<feature type="compositionally biased region" description="Acidic residues" evidence="1">
    <location>
        <begin position="135"/>
        <end position="145"/>
    </location>
</feature>
<proteinExistence type="predicted"/>
<feature type="compositionally biased region" description="Basic residues" evidence="1">
    <location>
        <begin position="92"/>
        <end position="101"/>
    </location>
</feature>
<gene>
    <name evidence="2" type="ORF">MKW94_024536</name>
</gene>
<evidence type="ECO:0000313" key="2">
    <source>
        <dbReference type="EMBL" id="MCL7049660.1"/>
    </source>
</evidence>
<dbReference type="Proteomes" id="UP001177140">
    <property type="component" value="Unassembled WGS sequence"/>
</dbReference>
<keyword evidence="3" id="KW-1185">Reference proteome</keyword>
<feature type="compositionally biased region" description="Basic and acidic residues" evidence="1">
    <location>
        <begin position="72"/>
        <end position="91"/>
    </location>
</feature>
<comment type="caution">
    <text evidence="2">The sequence shown here is derived from an EMBL/GenBank/DDBJ whole genome shotgun (WGS) entry which is preliminary data.</text>
</comment>